<keyword evidence="7" id="KW-1185">Reference proteome</keyword>
<comment type="caution">
    <text evidence="6">The sequence shown here is derived from an EMBL/GenBank/DDBJ whole genome shotgun (WGS) entry which is preliminary data.</text>
</comment>
<dbReference type="EMBL" id="SOAU01000001">
    <property type="protein sequence ID" value="TDT15186.1"/>
    <property type="molecule type" value="Genomic_DNA"/>
</dbReference>
<dbReference type="InterPro" id="IPR035965">
    <property type="entry name" value="PAS-like_dom_sf"/>
</dbReference>
<name>A0A4R7HY89_9ACTN</name>
<gene>
    <name evidence="6" type="ORF">BDK89_0750</name>
</gene>
<dbReference type="Gene3D" id="1.20.5.1930">
    <property type="match status" value="1"/>
</dbReference>
<dbReference type="PROSITE" id="PS50113">
    <property type="entry name" value="PAC"/>
    <property type="match status" value="1"/>
</dbReference>
<dbReference type="AlphaFoldDB" id="A0A4R7HY89"/>
<dbReference type="GO" id="GO:0000155">
    <property type="term" value="F:phosphorelay sensor kinase activity"/>
    <property type="evidence" value="ECO:0007669"/>
    <property type="project" value="InterPro"/>
</dbReference>
<dbReference type="GO" id="GO:0016020">
    <property type="term" value="C:membrane"/>
    <property type="evidence" value="ECO:0007669"/>
    <property type="project" value="InterPro"/>
</dbReference>
<dbReference type="Gene3D" id="3.30.450.20">
    <property type="entry name" value="PAS domain"/>
    <property type="match status" value="1"/>
</dbReference>
<dbReference type="PANTHER" id="PTHR24421">
    <property type="entry name" value="NITRATE/NITRITE SENSOR PROTEIN NARX-RELATED"/>
    <property type="match status" value="1"/>
</dbReference>
<feature type="domain" description="PAC" evidence="5">
    <location>
        <begin position="73"/>
        <end position="122"/>
    </location>
</feature>
<dbReference type="PROSITE" id="PS50112">
    <property type="entry name" value="PAS"/>
    <property type="match status" value="1"/>
</dbReference>
<dbReference type="Gene3D" id="3.30.565.10">
    <property type="entry name" value="Histidine kinase-like ATPase, C-terminal domain"/>
    <property type="match status" value="1"/>
</dbReference>
<accession>A0A4R7HY89</accession>
<keyword evidence="3" id="KW-0902">Two-component regulatory system</keyword>
<protein>
    <submittedName>
        <fullName evidence="6">PAS domain S-box-containing protein</fullName>
    </submittedName>
</protein>
<dbReference type="InterPro" id="IPR000014">
    <property type="entry name" value="PAS"/>
</dbReference>
<dbReference type="PANTHER" id="PTHR24421:SF56">
    <property type="entry name" value="OXYGEN SENSOR HISTIDINE KINASE RESPONSE REGULATOR DOST"/>
    <property type="match status" value="1"/>
</dbReference>
<dbReference type="InterPro" id="IPR036890">
    <property type="entry name" value="HATPase_C_sf"/>
</dbReference>
<dbReference type="SUPFAM" id="SSF55874">
    <property type="entry name" value="ATPase domain of HSP90 chaperone/DNA topoisomerase II/histidine kinase"/>
    <property type="match status" value="1"/>
</dbReference>
<organism evidence="6 7">
    <name type="scientific">Ilumatobacter fluminis</name>
    <dbReference type="NCBI Taxonomy" id="467091"/>
    <lineage>
        <taxon>Bacteria</taxon>
        <taxon>Bacillati</taxon>
        <taxon>Actinomycetota</taxon>
        <taxon>Acidimicrobiia</taxon>
        <taxon>Acidimicrobiales</taxon>
        <taxon>Ilumatobacteraceae</taxon>
        <taxon>Ilumatobacter</taxon>
    </lineage>
</organism>
<dbReference type="NCBIfam" id="TIGR00229">
    <property type="entry name" value="sensory_box"/>
    <property type="match status" value="1"/>
</dbReference>
<dbReference type="GO" id="GO:0046983">
    <property type="term" value="F:protein dimerization activity"/>
    <property type="evidence" value="ECO:0007669"/>
    <property type="project" value="InterPro"/>
</dbReference>
<keyword evidence="2" id="KW-0418">Kinase</keyword>
<dbReference type="CDD" id="cd16917">
    <property type="entry name" value="HATPase_UhpB-NarQ-NarX-like"/>
    <property type="match status" value="1"/>
</dbReference>
<dbReference type="InterPro" id="IPR000700">
    <property type="entry name" value="PAS-assoc_C"/>
</dbReference>
<evidence type="ECO:0000256" key="2">
    <source>
        <dbReference type="ARBA" id="ARBA00022777"/>
    </source>
</evidence>
<dbReference type="CDD" id="cd00130">
    <property type="entry name" value="PAS"/>
    <property type="match status" value="1"/>
</dbReference>
<dbReference type="SMART" id="SM00091">
    <property type="entry name" value="PAS"/>
    <property type="match status" value="1"/>
</dbReference>
<sequence>MLLHAVERAPDGVLIVDEAGTVVYANRAMLGMSGYPDLEGRSVDELVPSALRGQHDALRARYMSEPTQRPMGAGLELALQHADGREVPVEISLSPFEHNGRFVITAVRDVSDRQEAQRRLSVAHEQLALVEERERIGRDLHDVVLQHLYGMGLTVQAIGVGAPDAVADKLQAVVEDVDRIISEVRTIVFTLGTAGARGALGQELADVVAQASRVLGFTPALRLEGPVDSVLTNEVRTEMIASMREALGNVARHAKASEAAVLVTVDAGSVVMTVVDDGVGPPADQASVQAGHGLKNLHSRAAGFGGTCTLQRRNGTPGAELRWTVPF</sequence>
<evidence type="ECO:0000313" key="7">
    <source>
        <dbReference type="Proteomes" id="UP000294558"/>
    </source>
</evidence>
<dbReference type="Pfam" id="PF07730">
    <property type="entry name" value="HisKA_3"/>
    <property type="match status" value="1"/>
</dbReference>
<dbReference type="InterPro" id="IPR050482">
    <property type="entry name" value="Sensor_HK_TwoCompSys"/>
</dbReference>
<evidence type="ECO:0000259" key="4">
    <source>
        <dbReference type="PROSITE" id="PS50112"/>
    </source>
</evidence>
<dbReference type="Proteomes" id="UP000294558">
    <property type="component" value="Unassembled WGS sequence"/>
</dbReference>
<evidence type="ECO:0000313" key="6">
    <source>
        <dbReference type="EMBL" id="TDT15186.1"/>
    </source>
</evidence>
<dbReference type="SUPFAM" id="SSF55785">
    <property type="entry name" value="PYP-like sensor domain (PAS domain)"/>
    <property type="match status" value="1"/>
</dbReference>
<feature type="domain" description="PAS" evidence="4">
    <location>
        <begin position="1"/>
        <end position="39"/>
    </location>
</feature>
<reference evidence="6 7" key="1">
    <citation type="submission" date="2019-03" db="EMBL/GenBank/DDBJ databases">
        <title>Sequencing the genomes of 1000 actinobacteria strains.</title>
        <authorList>
            <person name="Klenk H.-P."/>
        </authorList>
    </citation>
    <scope>NUCLEOTIDE SEQUENCE [LARGE SCALE GENOMIC DNA]</scope>
    <source>
        <strain evidence="6 7">DSM 18936</strain>
    </source>
</reference>
<evidence type="ECO:0000259" key="5">
    <source>
        <dbReference type="PROSITE" id="PS50113"/>
    </source>
</evidence>
<dbReference type="InterPro" id="IPR011712">
    <property type="entry name" value="Sig_transdc_His_kin_sub3_dim/P"/>
</dbReference>
<dbReference type="Pfam" id="PF13426">
    <property type="entry name" value="PAS_9"/>
    <property type="match status" value="1"/>
</dbReference>
<proteinExistence type="predicted"/>
<keyword evidence="1" id="KW-0808">Transferase</keyword>
<evidence type="ECO:0000256" key="3">
    <source>
        <dbReference type="ARBA" id="ARBA00023012"/>
    </source>
</evidence>
<evidence type="ECO:0000256" key="1">
    <source>
        <dbReference type="ARBA" id="ARBA00022679"/>
    </source>
</evidence>